<evidence type="ECO:0000313" key="2">
    <source>
        <dbReference type="Proteomes" id="UP000218418"/>
    </source>
</evidence>
<name>A0A1Z4LVM5_9CYAN</name>
<dbReference type="Proteomes" id="UP000218418">
    <property type="component" value="Chromosome"/>
</dbReference>
<dbReference type="EMBL" id="AP018227">
    <property type="protein sequence ID" value="BAY85297.1"/>
    <property type="molecule type" value="Genomic_DNA"/>
</dbReference>
<organism evidence="1 2">
    <name type="scientific">Calothrix parasitica NIES-267</name>
    <dbReference type="NCBI Taxonomy" id="1973488"/>
    <lineage>
        <taxon>Bacteria</taxon>
        <taxon>Bacillati</taxon>
        <taxon>Cyanobacteriota</taxon>
        <taxon>Cyanophyceae</taxon>
        <taxon>Nostocales</taxon>
        <taxon>Calotrichaceae</taxon>
        <taxon>Calothrix</taxon>
    </lineage>
</organism>
<sequence length="165" mass="19411">MNTFNFSSDIESLISRLKQLEAENSLWKENTLILQRSLDELRRDFRDREELQQVQTMQQTILQLSAQVAELQQSLSQLSVGDNGFIYPVNNQIINQEEDLDDDEMVSHLLDLMEEDPEEIEEIEENIQVISEAEKEFKAERILFLLDRIYSVEETISAEELLPRY</sequence>
<gene>
    <name evidence="1" type="ORF">NIES267_47960</name>
</gene>
<evidence type="ECO:0000313" key="1">
    <source>
        <dbReference type="EMBL" id="BAY85297.1"/>
    </source>
</evidence>
<reference evidence="1 2" key="1">
    <citation type="submission" date="2017-06" db="EMBL/GenBank/DDBJ databases">
        <title>Genome sequencing of cyanobaciteial culture collection at National Institute for Environmental Studies (NIES).</title>
        <authorList>
            <person name="Hirose Y."/>
            <person name="Shimura Y."/>
            <person name="Fujisawa T."/>
            <person name="Nakamura Y."/>
            <person name="Kawachi M."/>
        </authorList>
    </citation>
    <scope>NUCLEOTIDE SEQUENCE [LARGE SCALE GENOMIC DNA]</scope>
    <source>
        <strain evidence="1 2">NIES-267</strain>
    </source>
</reference>
<keyword evidence="2" id="KW-1185">Reference proteome</keyword>
<proteinExistence type="predicted"/>
<dbReference type="OrthoDB" id="427043at2"/>
<dbReference type="AlphaFoldDB" id="A0A1Z4LVM5"/>
<accession>A0A1Z4LVM5</accession>
<protein>
    <submittedName>
        <fullName evidence="1">Uncharacterized protein</fullName>
    </submittedName>
</protein>